<dbReference type="OrthoDB" id="9801479at2"/>
<organism evidence="5 6">
    <name type="scientific">Paraburkholderia silvatlantica</name>
    <dbReference type="NCBI Taxonomy" id="321895"/>
    <lineage>
        <taxon>Bacteria</taxon>
        <taxon>Pseudomonadati</taxon>
        <taxon>Pseudomonadota</taxon>
        <taxon>Betaproteobacteria</taxon>
        <taxon>Burkholderiales</taxon>
        <taxon>Burkholderiaceae</taxon>
        <taxon>Paraburkholderia</taxon>
    </lineage>
</organism>
<dbReference type="GO" id="GO:0016020">
    <property type="term" value="C:membrane"/>
    <property type="evidence" value="ECO:0007669"/>
    <property type="project" value="TreeGrafter"/>
</dbReference>
<evidence type="ECO:0000313" key="5">
    <source>
        <dbReference type="EMBL" id="PYE22725.1"/>
    </source>
</evidence>
<proteinExistence type="predicted"/>
<dbReference type="RefSeq" id="WP_110855212.1">
    <property type="nucleotide sequence ID" value="NZ_QJSQ01000009.1"/>
</dbReference>
<protein>
    <recommendedName>
        <fullName evidence="3">Flavoprotein WrbA</fullName>
    </recommendedName>
</protein>
<sequence>MSRIVIAYHSGYGHTKKLAESILAGLEGAGADARMIAVNEIDDAGWAALDAADAIVFGAPTYMGGPSADFKKFADASSKAWFTQKWKDKIAAGFTNSATMNGDKFSTIQYFVTLSMQHGMVWTGTGMLPANTKAATRNDVNFVGGFTGLLAQSPADATPEEAPPAGDLETARAFGVRVAAVTDRWLAGRAANA</sequence>
<dbReference type="PANTHER" id="PTHR30546:SF23">
    <property type="entry name" value="FLAVOPROTEIN-LIKE PROTEIN YCP4-RELATED"/>
    <property type="match status" value="1"/>
</dbReference>
<dbReference type="Proteomes" id="UP000247772">
    <property type="component" value="Unassembled WGS sequence"/>
</dbReference>
<dbReference type="SUPFAM" id="SSF52218">
    <property type="entry name" value="Flavoproteins"/>
    <property type="match status" value="1"/>
</dbReference>
<comment type="caution">
    <text evidence="5">The sequence shown here is derived from an EMBL/GenBank/DDBJ whole genome shotgun (WGS) entry which is preliminary data.</text>
</comment>
<dbReference type="PANTHER" id="PTHR30546">
    <property type="entry name" value="FLAVODOXIN-RELATED PROTEIN WRBA-RELATED"/>
    <property type="match status" value="1"/>
</dbReference>
<dbReference type="GO" id="GO:0010181">
    <property type="term" value="F:FMN binding"/>
    <property type="evidence" value="ECO:0007669"/>
    <property type="project" value="InterPro"/>
</dbReference>
<keyword evidence="2" id="KW-0288">FMN</keyword>
<keyword evidence="1" id="KW-0285">Flavoprotein</keyword>
<feature type="domain" description="Flavodoxin-like" evidence="4">
    <location>
        <begin position="4"/>
        <end position="151"/>
    </location>
</feature>
<reference evidence="5 6" key="1">
    <citation type="submission" date="2018-06" db="EMBL/GenBank/DDBJ databases">
        <title>Genomic Encyclopedia of Type Strains, Phase IV (KMG-V): Genome sequencing to study the core and pangenomes of soil and plant-associated prokaryotes.</title>
        <authorList>
            <person name="Whitman W."/>
        </authorList>
    </citation>
    <scope>NUCLEOTIDE SEQUENCE [LARGE SCALE GENOMIC DNA]</scope>
    <source>
        <strain evidence="5 6">SRCL-318</strain>
    </source>
</reference>
<evidence type="ECO:0000256" key="2">
    <source>
        <dbReference type="ARBA" id="ARBA00022643"/>
    </source>
</evidence>
<evidence type="ECO:0000259" key="4">
    <source>
        <dbReference type="PROSITE" id="PS50902"/>
    </source>
</evidence>
<dbReference type="PROSITE" id="PS50902">
    <property type="entry name" value="FLAVODOXIN_LIKE"/>
    <property type="match status" value="1"/>
</dbReference>
<evidence type="ECO:0000313" key="6">
    <source>
        <dbReference type="Proteomes" id="UP000247772"/>
    </source>
</evidence>
<gene>
    <name evidence="5" type="ORF">C7410_10920</name>
</gene>
<evidence type="ECO:0000256" key="1">
    <source>
        <dbReference type="ARBA" id="ARBA00022630"/>
    </source>
</evidence>
<dbReference type="AlphaFoldDB" id="A0A2V4TB23"/>
<dbReference type="InterPro" id="IPR008254">
    <property type="entry name" value="Flavodoxin/NO_synth"/>
</dbReference>
<dbReference type="Pfam" id="PF12724">
    <property type="entry name" value="Flavodoxin_5"/>
    <property type="match status" value="1"/>
</dbReference>
<dbReference type="Gene3D" id="3.40.50.360">
    <property type="match status" value="1"/>
</dbReference>
<dbReference type="GO" id="GO:0003955">
    <property type="term" value="F:NAD(P)H dehydrogenase (quinone) activity"/>
    <property type="evidence" value="ECO:0007669"/>
    <property type="project" value="TreeGrafter"/>
</dbReference>
<evidence type="ECO:0000256" key="3">
    <source>
        <dbReference type="ARBA" id="ARBA00029652"/>
    </source>
</evidence>
<dbReference type="InterPro" id="IPR029039">
    <property type="entry name" value="Flavoprotein-like_sf"/>
</dbReference>
<name>A0A2V4TB23_9BURK</name>
<accession>A0A2V4TB23</accession>
<dbReference type="InterPro" id="IPR026816">
    <property type="entry name" value="Flavodoxin_dom"/>
</dbReference>
<dbReference type="EMBL" id="QJSQ01000009">
    <property type="protein sequence ID" value="PYE22725.1"/>
    <property type="molecule type" value="Genomic_DNA"/>
</dbReference>